<name>A0A093UMD5_TALMA</name>
<evidence type="ECO:0000313" key="2">
    <source>
        <dbReference type="EMBL" id="KFX41070.1"/>
    </source>
</evidence>
<feature type="compositionally biased region" description="Basic and acidic residues" evidence="1">
    <location>
        <begin position="1"/>
        <end position="11"/>
    </location>
</feature>
<feature type="region of interest" description="Disordered" evidence="1">
    <location>
        <begin position="1"/>
        <end position="84"/>
    </location>
</feature>
<dbReference type="EMBL" id="JPOX01000072">
    <property type="protein sequence ID" value="KFX41070.1"/>
    <property type="molecule type" value="Genomic_DNA"/>
</dbReference>
<feature type="compositionally biased region" description="Polar residues" evidence="1">
    <location>
        <begin position="42"/>
        <end position="58"/>
    </location>
</feature>
<comment type="caution">
    <text evidence="2">The sequence shown here is derived from an EMBL/GenBank/DDBJ whole genome shotgun (WGS) entry which is preliminary data.</text>
</comment>
<accession>A0A093UMD5</accession>
<gene>
    <name evidence="2" type="ORF">GQ26_0720010</name>
</gene>
<reference evidence="2" key="2">
    <citation type="journal article" date="2014" name="PLoS Genet.">
        <title>Signature gene expression reveals novel clues to the molecular mechanisms of dimorphic transition in Penicillium marneffei.</title>
        <authorList>
            <person name="Yang E."/>
            <person name="Wang G."/>
            <person name="Cai J."/>
            <person name="Woo P.C."/>
            <person name="Lau S.K."/>
            <person name="Yuen K.-Y."/>
            <person name="Chow W.-N."/>
            <person name="Lin X."/>
        </authorList>
    </citation>
    <scope>NUCLEOTIDE SEQUENCE</scope>
    <source>
        <strain evidence="2">PM1</strain>
    </source>
</reference>
<dbReference type="HOGENOM" id="CLU_193137_0_1_1"/>
<sequence length="84" mass="8512">MPTHEMTKSDASRIQSSQARSGGDMSSKGFAARAQSAGDHWASSNYTSGGGSNQNISSAGRHANSGHHTSSTGSNTRSQGKSGA</sequence>
<evidence type="ECO:0000256" key="1">
    <source>
        <dbReference type="SAM" id="MobiDB-lite"/>
    </source>
</evidence>
<feature type="compositionally biased region" description="Low complexity" evidence="1">
    <location>
        <begin position="66"/>
        <end position="76"/>
    </location>
</feature>
<dbReference type="AlphaFoldDB" id="A0A093UMD5"/>
<reference key="1">
    <citation type="journal article" date="2014" name="PLoS Genet.">
        <title>Signature Gene Expression Reveals Novel Clues to the Molecular Mechanisms of Dimorphic Transition in Penicillium marneffei.</title>
        <authorList>
            <person name="Yang E."/>
            <person name="Wang G."/>
            <person name="Cai J."/>
            <person name="Woo P.C."/>
            <person name="Lau S.K."/>
            <person name="Yuen K.-Y."/>
            <person name="Chow W.-N."/>
            <person name="Lin X."/>
        </authorList>
    </citation>
    <scope>NUCLEOTIDE SEQUENCE [LARGE SCALE GENOMIC DNA]</scope>
    <source>
        <strain>PM1</strain>
    </source>
</reference>
<proteinExistence type="predicted"/>
<organism evidence="2">
    <name type="scientific">Talaromyces marneffei PM1</name>
    <dbReference type="NCBI Taxonomy" id="1077442"/>
    <lineage>
        <taxon>Eukaryota</taxon>
        <taxon>Fungi</taxon>
        <taxon>Dikarya</taxon>
        <taxon>Ascomycota</taxon>
        <taxon>Pezizomycotina</taxon>
        <taxon>Eurotiomycetes</taxon>
        <taxon>Eurotiomycetidae</taxon>
        <taxon>Eurotiales</taxon>
        <taxon>Trichocomaceae</taxon>
        <taxon>Talaromyces</taxon>
        <taxon>Talaromyces sect. Talaromyces</taxon>
    </lineage>
</organism>
<protein>
    <submittedName>
        <fullName evidence="2">Uncharacterized protein</fullName>
    </submittedName>
</protein>